<evidence type="ECO:0000313" key="2">
    <source>
        <dbReference type="EMBL" id="TKR88449.1"/>
    </source>
</evidence>
<accession>A0A4U5NXV7</accession>
<gene>
    <name evidence="2" type="ORF">L596_012694</name>
</gene>
<dbReference type="Proteomes" id="UP000298663">
    <property type="component" value="Unassembled WGS sequence"/>
</dbReference>
<reference evidence="2 3" key="1">
    <citation type="journal article" date="2015" name="Genome Biol.">
        <title>Comparative genomics of Steinernema reveals deeply conserved gene regulatory networks.</title>
        <authorList>
            <person name="Dillman A.R."/>
            <person name="Macchietto M."/>
            <person name="Porter C.F."/>
            <person name="Rogers A."/>
            <person name="Williams B."/>
            <person name="Antoshechkin I."/>
            <person name="Lee M.M."/>
            <person name="Goodwin Z."/>
            <person name="Lu X."/>
            <person name="Lewis E.E."/>
            <person name="Goodrich-Blair H."/>
            <person name="Stock S.P."/>
            <person name="Adams B.J."/>
            <person name="Sternberg P.W."/>
            <person name="Mortazavi A."/>
        </authorList>
    </citation>
    <scope>NUCLEOTIDE SEQUENCE [LARGE SCALE GENOMIC DNA]</scope>
    <source>
        <strain evidence="2 3">ALL</strain>
    </source>
</reference>
<proteinExistence type="predicted"/>
<keyword evidence="3" id="KW-1185">Reference proteome</keyword>
<dbReference type="EMBL" id="AZBU02000003">
    <property type="protein sequence ID" value="TKR88449.1"/>
    <property type="molecule type" value="Genomic_DNA"/>
</dbReference>
<protein>
    <recommendedName>
        <fullName evidence="4">Saposin B-type domain-containing protein</fullName>
    </recommendedName>
</protein>
<evidence type="ECO:0000313" key="3">
    <source>
        <dbReference type="Proteomes" id="UP000298663"/>
    </source>
</evidence>
<sequence length="120" mass="13676">MKGPLFFCFLLVQAFAHQTDSTNSFWKKIALVSCADVVEKGDLWTKRCETIVSVFGDKCAKTVCGELRNKLETAIALTADPTKPRDGIVVCQNLHWYLEIFYHRVFGYGKSFVKKLFFKA</sequence>
<reference evidence="2 3" key="2">
    <citation type="journal article" date="2019" name="G3 (Bethesda)">
        <title>Hybrid Assembly of the Genome of the Entomopathogenic Nematode Steinernema carpocapsae Identifies the X-Chromosome.</title>
        <authorList>
            <person name="Serra L."/>
            <person name="Macchietto M."/>
            <person name="Macias-Munoz A."/>
            <person name="McGill C.J."/>
            <person name="Rodriguez I.M."/>
            <person name="Rodriguez B."/>
            <person name="Murad R."/>
            <person name="Mortazavi A."/>
        </authorList>
    </citation>
    <scope>NUCLEOTIDE SEQUENCE [LARGE SCALE GENOMIC DNA]</scope>
    <source>
        <strain evidence="2 3">ALL</strain>
    </source>
</reference>
<comment type="caution">
    <text evidence="2">The sequence shown here is derived from an EMBL/GenBank/DDBJ whole genome shotgun (WGS) entry which is preliminary data.</text>
</comment>
<evidence type="ECO:0000256" key="1">
    <source>
        <dbReference type="SAM" id="SignalP"/>
    </source>
</evidence>
<feature type="signal peptide" evidence="1">
    <location>
        <begin position="1"/>
        <end position="16"/>
    </location>
</feature>
<dbReference type="AlphaFoldDB" id="A0A4U5NXV7"/>
<organism evidence="2 3">
    <name type="scientific">Steinernema carpocapsae</name>
    <name type="common">Entomopathogenic nematode</name>
    <dbReference type="NCBI Taxonomy" id="34508"/>
    <lineage>
        <taxon>Eukaryota</taxon>
        <taxon>Metazoa</taxon>
        <taxon>Ecdysozoa</taxon>
        <taxon>Nematoda</taxon>
        <taxon>Chromadorea</taxon>
        <taxon>Rhabditida</taxon>
        <taxon>Tylenchina</taxon>
        <taxon>Panagrolaimomorpha</taxon>
        <taxon>Strongyloidoidea</taxon>
        <taxon>Steinernematidae</taxon>
        <taxon>Steinernema</taxon>
    </lineage>
</organism>
<keyword evidence="1" id="KW-0732">Signal</keyword>
<feature type="chain" id="PRO_5020261226" description="Saposin B-type domain-containing protein" evidence="1">
    <location>
        <begin position="17"/>
        <end position="120"/>
    </location>
</feature>
<evidence type="ECO:0008006" key="4">
    <source>
        <dbReference type="Google" id="ProtNLM"/>
    </source>
</evidence>
<name>A0A4U5NXV7_STECR</name>